<reference evidence="2 3" key="1">
    <citation type="submission" date="2021-01" db="EMBL/GenBank/DDBJ databases">
        <title>Whole genome shotgun sequence of Verrucosispora andamanensis NBRC 109075.</title>
        <authorList>
            <person name="Komaki H."/>
            <person name="Tamura T."/>
        </authorList>
    </citation>
    <scope>NUCLEOTIDE SEQUENCE [LARGE SCALE GENOMIC DNA]</scope>
    <source>
        <strain evidence="2 3">NBRC 109075</strain>
    </source>
</reference>
<proteinExistence type="predicted"/>
<evidence type="ECO:0000313" key="3">
    <source>
        <dbReference type="Proteomes" id="UP000647017"/>
    </source>
</evidence>
<feature type="transmembrane region" description="Helical" evidence="1">
    <location>
        <begin position="59"/>
        <end position="76"/>
    </location>
</feature>
<feature type="transmembrane region" description="Helical" evidence="1">
    <location>
        <begin position="118"/>
        <end position="142"/>
    </location>
</feature>
<keyword evidence="3" id="KW-1185">Reference proteome</keyword>
<keyword evidence="1" id="KW-0812">Transmembrane</keyword>
<dbReference type="Proteomes" id="UP000647017">
    <property type="component" value="Unassembled WGS sequence"/>
</dbReference>
<dbReference type="EMBL" id="BOOZ01000081">
    <property type="protein sequence ID" value="GIJ13128.1"/>
    <property type="molecule type" value="Genomic_DNA"/>
</dbReference>
<protein>
    <submittedName>
        <fullName evidence="2">Uncharacterized protein</fullName>
    </submittedName>
</protein>
<sequence length="154" mass="16181">MVRRNLALLVVALLLSTPVVTGWLVGDLTGPAARRLAAEGEPLDYAVEPVSLGVVGDRVSVIVAGVLMVLSLVLLIRATVTRKLEPRWWFVLVPLILAGVLIGLAWRIVTAGAIGANIGAGLIVLGGGPVLLILLGVAAVQAARLRREHRRRVG</sequence>
<evidence type="ECO:0000256" key="1">
    <source>
        <dbReference type="SAM" id="Phobius"/>
    </source>
</evidence>
<accession>A0ABQ4I5J7</accession>
<keyword evidence="1" id="KW-1133">Transmembrane helix</keyword>
<name>A0ABQ4I5J7_9ACTN</name>
<feature type="transmembrane region" description="Helical" evidence="1">
    <location>
        <begin position="88"/>
        <end position="106"/>
    </location>
</feature>
<evidence type="ECO:0000313" key="2">
    <source>
        <dbReference type="EMBL" id="GIJ13128.1"/>
    </source>
</evidence>
<gene>
    <name evidence="2" type="ORF">Van01_63420</name>
</gene>
<comment type="caution">
    <text evidence="2">The sequence shown here is derived from an EMBL/GenBank/DDBJ whole genome shotgun (WGS) entry which is preliminary data.</text>
</comment>
<organism evidence="2 3">
    <name type="scientific">Micromonospora andamanensis</name>
    <dbReference type="NCBI Taxonomy" id="1287068"/>
    <lineage>
        <taxon>Bacteria</taxon>
        <taxon>Bacillati</taxon>
        <taxon>Actinomycetota</taxon>
        <taxon>Actinomycetes</taxon>
        <taxon>Micromonosporales</taxon>
        <taxon>Micromonosporaceae</taxon>
        <taxon>Micromonospora</taxon>
    </lineage>
</organism>
<keyword evidence="1" id="KW-0472">Membrane</keyword>